<dbReference type="Pfam" id="PF13356">
    <property type="entry name" value="Arm-DNA-bind_3"/>
    <property type="match status" value="1"/>
</dbReference>
<evidence type="ECO:0000313" key="8">
    <source>
        <dbReference type="EMBL" id="MCS3902213.1"/>
    </source>
</evidence>
<comment type="caution">
    <text evidence="8">The sequence shown here is derived from an EMBL/GenBank/DDBJ whole genome shotgun (WGS) entry which is preliminary data.</text>
</comment>
<reference evidence="8" key="1">
    <citation type="submission" date="2022-08" db="EMBL/GenBank/DDBJ databases">
        <title>Genomic Encyclopedia of Type Strains, Phase III (KMG-III): the genomes of soil and plant-associated and newly described type strains.</title>
        <authorList>
            <person name="Whitman W."/>
        </authorList>
    </citation>
    <scope>NUCLEOTIDE SEQUENCE</scope>
    <source>
        <strain evidence="8">HMT 1</strain>
    </source>
</reference>
<evidence type="ECO:0000259" key="6">
    <source>
        <dbReference type="PROSITE" id="PS51898"/>
    </source>
</evidence>
<dbReference type="Gene3D" id="3.30.160.390">
    <property type="entry name" value="Integrase, DNA-binding domain"/>
    <property type="match status" value="1"/>
</dbReference>
<evidence type="ECO:0000256" key="2">
    <source>
        <dbReference type="ARBA" id="ARBA00022908"/>
    </source>
</evidence>
<evidence type="ECO:0000256" key="5">
    <source>
        <dbReference type="PROSITE-ProRule" id="PRU01248"/>
    </source>
</evidence>
<keyword evidence="9" id="KW-1185">Reference proteome</keyword>
<gene>
    <name evidence="8" type="ORF">J2T55_000205</name>
</gene>
<evidence type="ECO:0000256" key="1">
    <source>
        <dbReference type="ARBA" id="ARBA00008857"/>
    </source>
</evidence>
<dbReference type="Pfam" id="PF00589">
    <property type="entry name" value="Phage_integrase"/>
    <property type="match status" value="1"/>
</dbReference>
<feature type="domain" description="Tyr recombinase" evidence="6">
    <location>
        <begin position="197"/>
        <end position="379"/>
    </location>
</feature>
<proteinExistence type="inferred from homology"/>
<dbReference type="InterPro" id="IPR025166">
    <property type="entry name" value="Integrase_DNA_bind_dom"/>
</dbReference>
<dbReference type="EMBL" id="JANUCT010000001">
    <property type="protein sequence ID" value="MCS3902213.1"/>
    <property type="molecule type" value="Genomic_DNA"/>
</dbReference>
<evidence type="ECO:0000313" key="9">
    <source>
        <dbReference type="Proteomes" id="UP001204445"/>
    </source>
</evidence>
<dbReference type="InterPro" id="IPR038488">
    <property type="entry name" value="Integrase_DNA-bd_sf"/>
</dbReference>
<sequence length="393" mass="45031">MPLTDVAIRRAKPSDKNYKLFDGGGLYLLVHTNGSKYWRLKYRHARKEKTLALGIYPQVPLAEAREAREDAKRLIKRGEDPVVVRKIQKHEAEIKAANTFEKVAKQWIENKRNEWTEKHAKRVQDSLERNLFPDLGKRPIADITAPELLMALRKIEKRGAHDYAQRILQRVNMLFRYGIASGICTENPASDLKGALKAPKRGNRAAVHGKELPELLKKIDTCDAKPETRLGLQLLALTFVRPGELRGARWEEFDFDHCEWRIPASRMKMRTEHIVPLSRQSLAVLNELYALTGKSPYLLPSRSNLHKCISENTLTYALHRMGYHSKATAHGFRATASTILNEQGWDPDVIERQLAHVPKNKVRAAYNRAEYLTKRQSLMQAWADHLDQIKSAS</sequence>
<organism evidence="8 9">
    <name type="scientific">Methylohalomonas lacus</name>
    <dbReference type="NCBI Taxonomy" id="398773"/>
    <lineage>
        <taxon>Bacteria</taxon>
        <taxon>Pseudomonadati</taxon>
        <taxon>Pseudomonadota</taxon>
        <taxon>Gammaproteobacteria</taxon>
        <taxon>Methylohalomonadales</taxon>
        <taxon>Methylohalomonadaceae</taxon>
        <taxon>Methylohalomonas</taxon>
    </lineage>
</organism>
<keyword evidence="2" id="KW-0229">DNA integration</keyword>
<dbReference type="CDD" id="cd00801">
    <property type="entry name" value="INT_P4_C"/>
    <property type="match status" value="1"/>
</dbReference>
<dbReference type="GO" id="GO:0003677">
    <property type="term" value="F:DNA binding"/>
    <property type="evidence" value="ECO:0007669"/>
    <property type="project" value="UniProtKB-UniRule"/>
</dbReference>
<dbReference type="PROSITE" id="PS51900">
    <property type="entry name" value="CB"/>
    <property type="match status" value="1"/>
</dbReference>
<evidence type="ECO:0000256" key="3">
    <source>
        <dbReference type="ARBA" id="ARBA00023125"/>
    </source>
</evidence>
<dbReference type="Pfam" id="PF22022">
    <property type="entry name" value="Phage_int_M"/>
    <property type="match status" value="1"/>
</dbReference>
<dbReference type="GO" id="GO:0006310">
    <property type="term" value="P:DNA recombination"/>
    <property type="evidence" value="ECO:0007669"/>
    <property type="project" value="UniProtKB-KW"/>
</dbReference>
<dbReference type="PROSITE" id="PS51898">
    <property type="entry name" value="TYR_RECOMBINASE"/>
    <property type="match status" value="1"/>
</dbReference>
<feature type="domain" description="Core-binding (CB)" evidence="7">
    <location>
        <begin position="98"/>
        <end position="179"/>
    </location>
</feature>
<dbReference type="InterPro" id="IPR002104">
    <property type="entry name" value="Integrase_catalytic"/>
</dbReference>
<dbReference type="InterPro" id="IPR044068">
    <property type="entry name" value="CB"/>
</dbReference>
<keyword evidence="4" id="KW-0233">DNA recombination</keyword>
<dbReference type="AlphaFoldDB" id="A0AAE3L3J3"/>
<dbReference type="RefSeq" id="WP_259053636.1">
    <property type="nucleotide sequence ID" value="NZ_JANUCT010000001.1"/>
</dbReference>
<accession>A0AAE3L3J3</accession>
<dbReference type="Gene3D" id="1.10.150.130">
    <property type="match status" value="1"/>
</dbReference>
<dbReference type="PANTHER" id="PTHR30629:SF2">
    <property type="entry name" value="PROPHAGE INTEGRASE INTS-RELATED"/>
    <property type="match status" value="1"/>
</dbReference>
<protein>
    <submittedName>
        <fullName evidence="8">Integrase</fullName>
    </submittedName>
</protein>
<name>A0AAE3L3J3_9GAMM</name>
<keyword evidence="3 5" id="KW-0238">DNA-binding</keyword>
<dbReference type="InterPro" id="IPR013762">
    <property type="entry name" value="Integrase-like_cat_sf"/>
</dbReference>
<evidence type="ECO:0000256" key="4">
    <source>
        <dbReference type="ARBA" id="ARBA00023172"/>
    </source>
</evidence>
<comment type="similarity">
    <text evidence="1">Belongs to the 'phage' integrase family.</text>
</comment>
<dbReference type="Proteomes" id="UP001204445">
    <property type="component" value="Unassembled WGS sequence"/>
</dbReference>
<dbReference type="InterPro" id="IPR053876">
    <property type="entry name" value="Phage_int_M"/>
</dbReference>
<dbReference type="InterPro" id="IPR011010">
    <property type="entry name" value="DNA_brk_join_enz"/>
</dbReference>
<dbReference type="InterPro" id="IPR050808">
    <property type="entry name" value="Phage_Integrase"/>
</dbReference>
<dbReference type="GO" id="GO:0015074">
    <property type="term" value="P:DNA integration"/>
    <property type="evidence" value="ECO:0007669"/>
    <property type="project" value="UniProtKB-KW"/>
</dbReference>
<dbReference type="SUPFAM" id="SSF56349">
    <property type="entry name" value="DNA breaking-rejoining enzymes"/>
    <property type="match status" value="1"/>
</dbReference>
<evidence type="ECO:0000259" key="7">
    <source>
        <dbReference type="PROSITE" id="PS51900"/>
    </source>
</evidence>
<dbReference type="PANTHER" id="PTHR30629">
    <property type="entry name" value="PROPHAGE INTEGRASE"/>
    <property type="match status" value="1"/>
</dbReference>
<dbReference type="Gene3D" id="1.10.443.10">
    <property type="entry name" value="Intergrase catalytic core"/>
    <property type="match status" value="1"/>
</dbReference>
<dbReference type="InterPro" id="IPR010998">
    <property type="entry name" value="Integrase_recombinase_N"/>
</dbReference>